<dbReference type="STRING" id="1219058.AOA14_15720"/>
<dbReference type="EMBL" id="CP013342">
    <property type="protein sequence ID" value="AMU96055.1"/>
    <property type="molecule type" value="Genomic_DNA"/>
</dbReference>
<dbReference type="AlphaFoldDB" id="A0A142W3E4"/>
<evidence type="ECO:0000313" key="4">
    <source>
        <dbReference type="Proteomes" id="UP000076234"/>
    </source>
</evidence>
<reference evidence="4" key="1">
    <citation type="submission" date="2015-11" db="EMBL/GenBank/DDBJ databases">
        <title>Complete genome sequence of a polyethylene glycol-degrading strain Sphingopyxis terrae strain 203-1 (NBRC 15098).</title>
        <authorList>
            <person name="Yoshiyuki O."/>
            <person name="Shouta N."/>
            <person name="Nagata Y."/>
            <person name="Numata M."/>
            <person name="Tsuchikane K."/>
            <person name="Hosoyama A."/>
            <person name="Yamazoe A."/>
            <person name="Tsuda M."/>
            <person name="Fujita N."/>
            <person name="Kawai F."/>
        </authorList>
    </citation>
    <scope>NUCLEOTIDE SEQUENCE [LARGE SCALE GENOMIC DNA]</scope>
    <source>
        <strain evidence="4">203-1</strain>
    </source>
</reference>
<sequence>MRMIFVAATLLPLATPAAAAEWYLVGGNDSTRTYVDLASLRALSGKIVGDVLSVYAKPLNGGPIVGAKIREELDCGGNSFRTLEYSYYRADGSFIESEPSETITEHKTPAANSINEAIMDFACYRKGGTAVSDPFSDAADNFDEY</sequence>
<dbReference type="Proteomes" id="UP000076234">
    <property type="component" value="Chromosome"/>
</dbReference>
<dbReference type="KEGG" id="ster:AOA14_15720"/>
<dbReference type="Pfam" id="PF16747">
    <property type="entry name" value="Adhesin_E"/>
    <property type="match status" value="1"/>
</dbReference>
<dbReference type="RefSeq" id="WP_062902472.1">
    <property type="nucleotide sequence ID" value="NZ_CP013342.1"/>
</dbReference>
<evidence type="ECO:0000256" key="1">
    <source>
        <dbReference type="SAM" id="SignalP"/>
    </source>
</evidence>
<keyword evidence="1" id="KW-0732">Signal</keyword>
<dbReference type="InterPro" id="IPR031939">
    <property type="entry name" value="Adhesin_E-like"/>
</dbReference>
<reference evidence="3 4" key="2">
    <citation type="journal article" date="2016" name="Genome Announc.">
        <title>Complete Genome Sequence of Sphingopyxis terrae Strain 203-1 (NBRC 111660), a Polyethylene Glycol Degrader.</title>
        <authorList>
            <person name="Ohtsubo Y."/>
            <person name="Nonoyama S."/>
            <person name="Nagata Y."/>
            <person name="Numata M."/>
            <person name="Tsuchikane K."/>
            <person name="Hosoyama A."/>
            <person name="Yamazoe A."/>
            <person name="Tsuda M."/>
            <person name="Fujita N."/>
            <person name="Kawai F."/>
        </authorList>
    </citation>
    <scope>NUCLEOTIDE SEQUENCE [LARGE SCALE GENOMIC DNA]</scope>
    <source>
        <strain evidence="3 4">203-1</strain>
    </source>
</reference>
<feature type="chain" id="PRO_5007502566" description="Surface-adhesin protein E-like domain-containing protein" evidence="1">
    <location>
        <begin position="20"/>
        <end position="145"/>
    </location>
</feature>
<accession>A0A142W3E4</accession>
<proteinExistence type="predicted"/>
<organism evidence="3 4">
    <name type="scientific">Sphingopyxis terrae subsp. terrae NBRC 15098</name>
    <dbReference type="NCBI Taxonomy" id="1219058"/>
    <lineage>
        <taxon>Bacteria</taxon>
        <taxon>Pseudomonadati</taxon>
        <taxon>Pseudomonadota</taxon>
        <taxon>Alphaproteobacteria</taxon>
        <taxon>Sphingomonadales</taxon>
        <taxon>Sphingomonadaceae</taxon>
        <taxon>Sphingopyxis</taxon>
    </lineage>
</organism>
<gene>
    <name evidence="3" type="ORF">AOA14_15720</name>
</gene>
<protein>
    <recommendedName>
        <fullName evidence="2">Surface-adhesin protein E-like domain-containing protein</fullName>
    </recommendedName>
</protein>
<evidence type="ECO:0000259" key="2">
    <source>
        <dbReference type="Pfam" id="PF16747"/>
    </source>
</evidence>
<feature type="domain" description="Surface-adhesin protein E-like" evidence="2">
    <location>
        <begin position="22"/>
        <end position="123"/>
    </location>
</feature>
<feature type="signal peptide" evidence="1">
    <location>
        <begin position="1"/>
        <end position="19"/>
    </location>
</feature>
<name>A0A142W3E4_9SPHN</name>
<evidence type="ECO:0000313" key="3">
    <source>
        <dbReference type="EMBL" id="AMU96055.1"/>
    </source>
</evidence>